<organism evidence="1 2">
    <name type="scientific">Moniliophthora roreri</name>
    <name type="common">Frosty pod rot fungus</name>
    <name type="synonym">Monilia roreri</name>
    <dbReference type="NCBI Taxonomy" id="221103"/>
    <lineage>
        <taxon>Eukaryota</taxon>
        <taxon>Fungi</taxon>
        <taxon>Dikarya</taxon>
        <taxon>Basidiomycota</taxon>
        <taxon>Agaricomycotina</taxon>
        <taxon>Agaricomycetes</taxon>
        <taxon>Agaricomycetidae</taxon>
        <taxon>Agaricales</taxon>
        <taxon>Marasmiineae</taxon>
        <taxon>Marasmiaceae</taxon>
        <taxon>Moniliophthora</taxon>
    </lineage>
</organism>
<comment type="caution">
    <text evidence="1">The sequence shown here is derived from an EMBL/GenBank/DDBJ whole genome shotgun (WGS) entry which is preliminary data.</text>
</comment>
<protein>
    <recommendedName>
        <fullName evidence="3">Protein kinase domain-containing protein</fullName>
    </recommendedName>
</protein>
<gene>
    <name evidence="1" type="ORF">WG66_15903</name>
</gene>
<sequence length="596" mass="67147">MSTVKLNVFVTNSQRLILGEKSDDSLDYGNLLERVRLQLRSQFLQLYLVPNGLIKLPDTIKIPDLKGTLLKDVCRRDAGAFVVPMGLSLRDMILNHSVNDPHFVAKETVLPELAVYRTDTQTVSILEPIDDGQPVDEIVIAVFGNNFGMENPNQAIALDIADDGLAALGDLNLICSRLKPTDRLVDAFPWGVVPSQVHIIAESSPETAPEEHQDSFSDLPFIERRRRFFQNNPSKAPSSEGKVETFINHSNLAPLATTGHTEISGLSTSSYTSYTTGPKNEFCSSGAEPRYKLLCYYLEQARLCITQLRQAQRQDRHINFLAILLEHYGAHITVFAATFTDVPNVEPLTSIPLHVHSSNHDAILAGERMICALRIALEKLFCYNHSYPNLPDRQANYPFRDFYPCDNGTRHYFVYDGMIDEDKRIFFAHLRDNPNVRLCVKFTHRYCEAAHQAATTAGFAPRLYAVERVYGWFMVVMEDVPAKFITLYSRTAPYMEGLPRIPLDDSIRESVLAIVKSLHSQEFVHGDVRDVNLLIQKEQVAQNGTSPEVLIVDFDWAGPSGQARYPKNMNMTSVQRPPDAEPGGEIKLEHDLFKIR</sequence>
<proteinExistence type="predicted"/>
<dbReference type="AlphaFoldDB" id="A0A0W0F5N5"/>
<reference evidence="1 2" key="1">
    <citation type="submission" date="2015-12" db="EMBL/GenBank/DDBJ databases">
        <title>Draft genome sequence of Moniliophthora roreri, the causal agent of frosty pod rot of cacao.</title>
        <authorList>
            <person name="Aime M.C."/>
            <person name="Diaz-Valderrama J.R."/>
            <person name="Kijpornyongpan T."/>
            <person name="Phillips-Mora W."/>
        </authorList>
    </citation>
    <scope>NUCLEOTIDE SEQUENCE [LARGE SCALE GENOMIC DNA]</scope>
    <source>
        <strain evidence="1 2">MCA 2952</strain>
    </source>
</reference>
<dbReference type="InterPro" id="IPR011009">
    <property type="entry name" value="Kinase-like_dom_sf"/>
</dbReference>
<evidence type="ECO:0008006" key="3">
    <source>
        <dbReference type="Google" id="ProtNLM"/>
    </source>
</evidence>
<dbReference type="Proteomes" id="UP000054988">
    <property type="component" value="Unassembled WGS sequence"/>
</dbReference>
<accession>A0A0W0F5N5</accession>
<dbReference type="eggNOG" id="ENOG502SVW4">
    <property type="taxonomic scope" value="Eukaryota"/>
</dbReference>
<evidence type="ECO:0000313" key="2">
    <source>
        <dbReference type="Proteomes" id="UP000054988"/>
    </source>
</evidence>
<evidence type="ECO:0000313" key="1">
    <source>
        <dbReference type="EMBL" id="KTB31540.1"/>
    </source>
</evidence>
<name>A0A0W0F5N5_MONRR</name>
<dbReference type="EMBL" id="LATX01002314">
    <property type="protein sequence ID" value="KTB31540.1"/>
    <property type="molecule type" value="Genomic_DNA"/>
</dbReference>
<dbReference type="SUPFAM" id="SSF56112">
    <property type="entry name" value="Protein kinase-like (PK-like)"/>
    <property type="match status" value="1"/>
</dbReference>